<sequence>MVRIVSDPDLDVPPALASEDSEEQLEADRVAEQEAQRVRQEQENLERRKAEEVEEAERVEVRKKELKPPDFDENVARPSRIFARPAPFIIHKLQQFQIPDICYHTFRDILLCDRFVSPSLTEYCQLFGQETRDDIAHPCYYGPRRCKAATVLAQTVRQWDVCQGPSLPGTQKVYAILRRLFYYAEFRLALASGRRARLKRMDFKLDKRAYTIGRYRGHDFRLPWSTICKTHCVVEWDGIKSPSLSQYQLTRPETTLQLNGYVYRQLTPGQHVVTLDLVYKLGKEIGRGAYATVFKATHRTERRSYAIKVIRRDGLREFMTTDGASIYEREIAALETLFHPNICYMKEVFYTRGNISFVMEFIAGGDLWKYMGKCGRMIHTCTRIAHRDLKPENVLMTADNPPIVKLADFGLSKVIEGPSLLQTMCGTPLYVAPEVVNQQKHEGYNLVVDCWSLGIIVFEMLMDHSASPERKESRAAQSLIRHLLEVDPRKRLTASCACLPSASRPGEVTGARRSSELLVGAGMFQTPGSEAIDQCPKLSQIMRRKRPPPRWTSILKKNQVPSSNSFTTFYQVHIRLFTAVLQQMARADLMTALPSPAVGGSMQSQMKAKLASMNLKSFGLKSNVPGLLTARNFRVLRNSFLSPDSAGGDPAATLAQQRAKLKASHAARHISAPALATAVGADGRNTWVVRVPLGSVK</sequence>
<dbReference type="GO" id="GO:0005737">
    <property type="term" value="C:cytoplasm"/>
    <property type="evidence" value="ECO:0007669"/>
    <property type="project" value="TreeGrafter"/>
</dbReference>
<evidence type="ECO:0000313" key="7">
    <source>
        <dbReference type="Proteomes" id="UP000092993"/>
    </source>
</evidence>
<dbReference type="Proteomes" id="UP000092993">
    <property type="component" value="Unassembled WGS sequence"/>
</dbReference>
<protein>
    <submittedName>
        <fullName evidence="6">Serine/threonine-protein kinase DCLK3</fullName>
    </submittedName>
</protein>
<dbReference type="InterPro" id="IPR011009">
    <property type="entry name" value="Kinase-like_dom_sf"/>
</dbReference>
<dbReference type="EMBL" id="LUGG01000002">
    <property type="protein sequence ID" value="OBZ78095.1"/>
    <property type="molecule type" value="Genomic_DNA"/>
</dbReference>
<dbReference type="GO" id="GO:0004674">
    <property type="term" value="F:protein serine/threonine kinase activity"/>
    <property type="evidence" value="ECO:0007669"/>
    <property type="project" value="InterPro"/>
</dbReference>
<name>A0A1C7MMK0_GRIFR</name>
<dbReference type="OrthoDB" id="10252171at2759"/>
<evidence type="ECO:0000256" key="4">
    <source>
        <dbReference type="SAM" id="MobiDB-lite"/>
    </source>
</evidence>
<evidence type="ECO:0000259" key="5">
    <source>
        <dbReference type="PROSITE" id="PS50011"/>
    </source>
</evidence>
<keyword evidence="6" id="KW-0418">Kinase</keyword>
<keyword evidence="7" id="KW-1185">Reference proteome</keyword>
<evidence type="ECO:0000256" key="2">
    <source>
        <dbReference type="ARBA" id="ARBA00022840"/>
    </source>
</evidence>
<evidence type="ECO:0000256" key="3">
    <source>
        <dbReference type="PROSITE-ProRule" id="PRU10141"/>
    </source>
</evidence>
<reference evidence="6 7" key="1">
    <citation type="submission" date="2016-03" db="EMBL/GenBank/DDBJ databases">
        <title>Whole genome sequencing of Grifola frondosa 9006-11.</title>
        <authorList>
            <person name="Min B."/>
            <person name="Park H."/>
            <person name="Kim J.-G."/>
            <person name="Cho H."/>
            <person name="Oh Y.-L."/>
            <person name="Kong W.-S."/>
            <person name="Choi I.-G."/>
        </authorList>
    </citation>
    <scope>NUCLEOTIDE SEQUENCE [LARGE SCALE GENOMIC DNA]</scope>
    <source>
        <strain evidence="6 7">9006-11</strain>
    </source>
</reference>
<dbReference type="AlphaFoldDB" id="A0A1C7MMK0"/>
<dbReference type="Gene3D" id="1.10.510.10">
    <property type="entry name" value="Transferase(Phosphotransferase) domain 1"/>
    <property type="match status" value="1"/>
</dbReference>
<accession>A0A1C7MMK0</accession>
<keyword evidence="6" id="KW-0808">Transferase</keyword>
<evidence type="ECO:0000313" key="6">
    <source>
        <dbReference type="EMBL" id="OBZ78095.1"/>
    </source>
</evidence>
<dbReference type="PANTHER" id="PTHR24348:SF68">
    <property type="entry name" value="SERINE_THREONINE-PROTEIN KINASE ATG1C"/>
    <property type="match status" value="1"/>
</dbReference>
<feature type="binding site" evidence="3">
    <location>
        <position position="308"/>
    </location>
    <ligand>
        <name>ATP</name>
        <dbReference type="ChEBI" id="CHEBI:30616"/>
    </ligand>
</feature>
<dbReference type="PROSITE" id="PS00108">
    <property type="entry name" value="PROTEIN_KINASE_ST"/>
    <property type="match status" value="1"/>
</dbReference>
<feature type="compositionally biased region" description="Basic and acidic residues" evidence="4">
    <location>
        <begin position="26"/>
        <end position="57"/>
    </location>
</feature>
<keyword evidence="1 3" id="KW-0547">Nucleotide-binding</keyword>
<dbReference type="InterPro" id="IPR045269">
    <property type="entry name" value="Atg1-like"/>
</dbReference>
<dbReference type="InterPro" id="IPR017441">
    <property type="entry name" value="Protein_kinase_ATP_BS"/>
</dbReference>
<gene>
    <name evidence="6" type="primary">Dclk3</name>
    <name evidence="6" type="ORF">A0H81_02507</name>
</gene>
<dbReference type="InterPro" id="IPR000719">
    <property type="entry name" value="Prot_kinase_dom"/>
</dbReference>
<dbReference type="SMART" id="SM00220">
    <property type="entry name" value="S_TKc"/>
    <property type="match status" value="1"/>
</dbReference>
<proteinExistence type="predicted"/>
<dbReference type="STRING" id="5627.A0A1C7MMK0"/>
<dbReference type="PROSITE" id="PS00107">
    <property type="entry name" value="PROTEIN_KINASE_ATP"/>
    <property type="match status" value="1"/>
</dbReference>
<comment type="caution">
    <text evidence="6">The sequence shown here is derived from an EMBL/GenBank/DDBJ whole genome shotgun (WGS) entry which is preliminary data.</text>
</comment>
<dbReference type="SUPFAM" id="SSF56112">
    <property type="entry name" value="Protein kinase-like (PK-like)"/>
    <property type="match status" value="1"/>
</dbReference>
<dbReference type="PANTHER" id="PTHR24348">
    <property type="entry name" value="SERINE/THREONINE-PROTEIN KINASE UNC-51-RELATED"/>
    <property type="match status" value="1"/>
</dbReference>
<organism evidence="6 7">
    <name type="scientific">Grifola frondosa</name>
    <name type="common">Maitake</name>
    <name type="synonym">Polyporus frondosus</name>
    <dbReference type="NCBI Taxonomy" id="5627"/>
    <lineage>
        <taxon>Eukaryota</taxon>
        <taxon>Fungi</taxon>
        <taxon>Dikarya</taxon>
        <taxon>Basidiomycota</taxon>
        <taxon>Agaricomycotina</taxon>
        <taxon>Agaricomycetes</taxon>
        <taxon>Polyporales</taxon>
        <taxon>Grifolaceae</taxon>
        <taxon>Grifola</taxon>
    </lineage>
</organism>
<evidence type="ECO:0000256" key="1">
    <source>
        <dbReference type="ARBA" id="ARBA00022741"/>
    </source>
</evidence>
<dbReference type="CDD" id="cd00060">
    <property type="entry name" value="FHA"/>
    <property type="match status" value="1"/>
</dbReference>
<feature type="region of interest" description="Disordered" evidence="4">
    <location>
        <begin position="1"/>
        <end position="57"/>
    </location>
</feature>
<dbReference type="InterPro" id="IPR008271">
    <property type="entry name" value="Ser/Thr_kinase_AS"/>
</dbReference>
<dbReference type="Gene3D" id="3.30.200.20">
    <property type="entry name" value="Phosphorylase Kinase, domain 1"/>
    <property type="match status" value="1"/>
</dbReference>
<dbReference type="Pfam" id="PF00069">
    <property type="entry name" value="Pkinase"/>
    <property type="match status" value="2"/>
</dbReference>
<dbReference type="GO" id="GO:0010506">
    <property type="term" value="P:regulation of autophagy"/>
    <property type="evidence" value="ECO:0007669"/>
    <property type="project" value="InterPro"/>
</dbReference>
<keyword evidence="2 3" id="KW-0067">ATP-binding</keyword>
<dbReference type="PROSITE" id="PS50011">
    <property type="entry name" value="PROTEIN_KINASE_DOM"/>
    <property type="match status" value="1"/>
</dbReference>
<dbReference type="GO" id="GO:0005524">
    <property type="term" value="F:ATP binding"/>
    <property type="evidence" value="ECO:0007669"/>
    <property type="project" value="UniProtKB-UniRule"/>
</dbReference>
<feature type="domain" description="Protein kinase" evidence="5">
    <location>
        <begin position="279"/>
        <end position="567"/>
    </location>
</feature>